<name>A0AAV5NIK8_9PROT</name>
<reference evidence="2" key="1">
    <citation type="journal article" date="2019" name="Int. J. Syst. Evol. Microbiol.">
        <title>The Global Catalogue of Microorganisms (GCM) 10K type strain sequencing project: providing services to taxonomists for standard genome sequencing and annotation.</title>
        <authorList>
            <consortium name="The Broad Institute Genomics Platform"/>
            <consortium name="The Broad Institute Genome Sequencing Center for Infectious Disease"/>
            <person name="Wu L."/>
            <person name="Ma J."/>
        </authorList>
    </citation>
    <scope>NUCLEOTIDE SEQUENCE [LARGE SCALE GENOMIC DNA]</scope>
    <source>
        <strain evidence="2">NBRC 3267</strain>
    </source>
</reference>
<dbReference type="Proteomes" id="UP001156614">
    <property type="component" value="Unassembled WGS sequence"/>
</dbReference>
<evidence type="ECO:0000313" key="2">
    <source>
        <dbReference type="Proteomes" id="UP001156614"/>
    </source>
</evidence>
<sequence>MAEGDTAYHSEVNEDFMEKEGVVSKVNRENRTSNLCPDILGNVNYYTHNKLTEYFLYIKSSF</sequence>
<organism evidence="1 2">
    <name type="scientific">Gluconobacter cerinus</name>
    <dbReference type="NCBI Taxonomy" id="38307"/>
    <lineage>
        <taxon>Bacteria</taxon>
        <taxon>Pseudomonadati</taxon>
        <taxon>Pseudomonadota</taxon>
        <taxon>Alphaproteobacteria</taxon>
        <taxon>Acetobacterales</taxon>
        <taxon>Acetobacteraceae</taxon>
        <taxon>Gluconobacter</taxon>
    </lineage>
</organism>
<keyword evidence="2" id="KW-1185">Reference proteome</keyword>
<evidence type="ECO:0008006" key="3">
    <source>
        <dbReference type="Google" id="ProtNLM"/>
    </source>
</evidence>
<proteinExistence type="predicted"/>
<comment type="caution">
    <text evidence="1">The sequence shown here is derived from an EMBL/GenBank/DDBJ whole genome shotgun (WGS) entry which is preliminary data.</text>
</comment>
<dbReference type="EMBL" id="BSNU01000013">
    <property type="protein sequence ID" value="GLQ64287.1"/>
    <property type="molecule type" value="Genomic_DNA"/>
</dbReference>
<evidence type="ECO:0000313" key="1">
    <source>
        <dbReference type="EMBL" id="GLQ64287.1"/>
    </source>
</evidence>
<protein>
    <recommendedName>
        <fullName evidence="3">Transposase</fullName>
    </recommendedName>
</protein>
<gene>
    <name evidence="1" type="ORF">GCM10007867_31340</name>
</gene>
<dbReference type="AlphaFoldDB" id="A0AAV5NIK8"/>
<accession>A0AAV5NIK8</accession>